<protein>
    <submittedName>
        <fullName evidence="1">Uncharacterized protein</fullName>
    </submittedName>
</protein>
<name>A4CDY0_9GAMM</name>
<dbReference type="RefSeq" id="WP_009839035.1">
    <property type="nucleotide sequence ID" value="NZ_AAOH01000007.1"/>
</dbReference>
<evidence type="ECO:0000313" key="1">
    <source>
        <dbReference type="EMBL" id="EAR27172.1"/>
    </source>
</evidence>
<dbReference type="OrthoDB" id="10000221at2"/>
<gene>
    <name evidence="1" type="ORF">PTD2_05860</name>
</gene>
<dbReference type="AlphaFoldDB" id="A4CDY0"/>
<accession>A4CDY0</accession>
<reference evidence="1 2" key="1">
    <citation type="submission" date="2006-02" db="EMBL/GenBank/DDBJ databases">
        <authorList>
            <person name="Moran M.A."/>
            <person name="Kjelleberg S."/>
            <person name="Egan S."/>
            <person name="Saunders N."/>
            <person name="Thomas T."/>
            <person name="Ferriera S."/>
            <person name="Johnson J."/>
            <person name="Kravitz S."/>
            <person name="Halpern A."/>
            <person name="Remington K."/>
            <person name="Beeson K."/>
            <person name="Tran B."/>
            <person name="Rogers Y.-H."/>
            <person name="Friedman R."/>
            <person name="Venter J.C."/>
        </authorList>
    </citation>
    <scope>NUCLEOTIDE SEQUENCE [LARGE SCALE GENOMIC DNA]</scope>
    <source>
        <strain evidence="1 2">D2</strain>
    </source>
</reference>
<organism evidence="1 2">
    <name type="scientific">Pseudoalteromonas tunicata D2</name>
    <dbReference type="NCBI Taxonomy" id="87626"/>
    <lineage>
        <taxon>Bacteria</taxon>
        <taxon>Pseudomonadati</taxon>
        <taxon>Pseudomonadota</taxon>
        <taxon>Gammaproteobacteria</taxon>
        <taxon>Alteromonadales</taxon>
        <taxon>Pseudoalteromonadaceae</taxon>
        <taxon>Pseudoalteromonas</taxon>
    </lineage>
</organism>
<keyword evidence="2" id="KW-1185">Reference proteome</keyword>
<comment type="caution">
    <text evidence="1">The sequence shown here is derived from an EMBL/GenBank/DDBJ whole genome shotgun (WGS) entry which is preliminary data.</text>
</comment>
<dbReference type="Proteomes" id="UP000006201">
    <property type="component" value="Unassembled WGS sequence"/>
</dbReference>
<dbReference type="HOGENOM" id="CLU_896786_0_0_6"/>
<sequence>MNIKFVIGLVSGFILGFCLNQYLTTHSDTQPLTAANQPLTATPTLSQQEQEMRSLSKDLFFPDTLESKQPVYTEETTEVAQEKLENEAAENHPLQEKYAAMDAHFQSIEFTKAASQLDLANALPELTLALALSDEQAQALTKLLNEKNDAEIELLNPYYQSKMQDMDANPFIDPQNEQAELDNLNLERDAINQRFTSKLSQHLSDQQITRYHQFEQQKLAQQAQYNQFFSSQSYFAMLPSLDASQKQVILDLHQQAYEQQLTNLEVKIGSFGTAHPQNNEVNFFQNIDMQINQILTAEQLATKKKLEQPY</sequence>
<dbReference type="EMBL" id="AAOH01000007">
    <property type="protein sequence ID" value="EAR27172.1"/>
    <property type="molecule type" value="Genomic_DNA"/>
</dbReference>
<proteinExistence type="predicted"/>
<evidence type="ECO:0000313" key="2">
    <source>
        <dbReference type="Proteomes" id="UP000006201"/>
    </source>
</evidence>